<evidence type="ECO:0000259" key="1">
    <source>
        <dbReference type="Pfam" id="PF05685"/>
    </source>
</evidence>
<dbReference type="Proteomes" id="UP000064967">
    <property type="component" value="Chromosome"/>
</dbReference>
<evidence type="ECO:0000313" key="2">
    <source>
        <dbReference type="EMBL" id="AKU98515.1"/>
    </source>
</evidence>
<dbReference type="CDD" id="cd06260">
    <property type="entry name" value="DUF820-like"/>
    <property type="match status" value="1"/>
</dbReference>
<dbReference type="InterPro" id="IPR012296">
    <property type="entry name" value="Nuclease_put_TT1808"/>
</dbReference>
<organism evidence="2 3">
    <name type="scientific">Labilithrix luteola</name>
    <dbReference type="NCBI Taxonomy" id="1391654"/>
    <lineage>
        <taxon>Bacteria</taxon>
        <taxon>Pseudomonadati</taxon>
        <taxon>Myxococcota</taxon>
        <taxon>Polyangia</taxon>
        <taxon>Polyangiales</taxon>
        <taxon>Labilitrichaceae</taxon>
        <taxon>Labilithrix</taxon>
    </lineage>
</organism>
<dbReference type="SUPFAM" id="SSF52980">
    <property type="entry name" value="Restriction endonuclease-like"/>
    <property type="match status" value="1"/>
</dbReference>
<keyword evidence="3" id="KW-1185">Reference proteome</keyword>
<dbReference type="InterPro" id="IPR008538">
    <property type="entry name" value="Uma2"/>
</dbReference>
<reference evidence="2 3" key="1">
    <citation type="submission" date="2015-08" db="EMBL/GenBank/DDBJ databases">
        <authorList>
            <person name="Babu N.S."/>
            <person name="Beckwith C.J."/>
            <person name="Beseler K.G."/>
            <person name="Brison A."/>
            <person name="Carone J.V."/>
            <person name="Caskin T.P."/>
            <person name="Diamond M."/>
            <person name="Durham M.E."/>
            <person name="Foxe J.M."/>
            <person name="Go M."/>
            <person name="Henderson B.A."/>
            <person name="Jones I.B."/>
            <person name="McGettigan J.A."/>
            <person name="Micheletti S.J."/>
            <person name="Nasrallah M.E."/>
            <person name="Ortiz D."/>
            <person name="Piller C.R."/>
            <person name="Privatt S.R."/>
            <person name="Schneider S.L."/>
            <person name="Sharp S."/>
            <person name="Smith T.C."/>
            <person name="Stanton J.D."/>
            <person name="Ullery H.E."/>
            <person name="Wilson R.J."/>
            <person name="Serrano M.G."/>
            <person name="Buck G."/>
            <person name="Lee V."/>
            <person name="Wang Y."/>
            <person name="Carvalho R."/>
            <person name="Voegtly L."/>
            <person name="Shi R."/>
            <person name="Duckworth R."/>
            <person name="Johnson A."/>
            <person name="Loviza R."/>
            <person name="Walstead R."/>
            <person name="Shah Z."/>
            <person name="Kiflezghi M."/>
            <person name="Wade K."/>
            <person name="Ball S.L."/>
            <person name="Bradley K.W."/>
            <person name="Asai D.J."/>
            <person name="Bowman C.A."/>
            <person name="Russell D.A."/>
            <person name="Pope W.H."/>
            <person name="Jacobs-Sera D."/>
            <person name="Hendrix R.W."/>
            <person name="Hatfull G.F."/>
        </authorList>
    </citation>
    <scope>NUCLEOTIDE SEQUENCE [LARGE SCALE GENOMIC DNA]</scope>
    <source>
        <strain evidence="2 3">DSM 27648</strain>
    </source>
</reference>
<gene>
    <name evidence="2" type="ORF">AKJ09_05179</name>
</gene>
<dbReference type="RefSeq" id="WP_146649461.1">
    <property type="nucleotide sequence ID" value="NZ_CP012333.1"/>
</dbReference>
<dbReference type="OrthoDB" id="5524230at2"/>
<name>A0A0K1PYA7_9BACT</name>
<feature type="domain" description="Putative restriction endonuclease" evidence="1">
    <location>
        <begin position="2"/>
        <end position="141"/>
    </location>
</feature>
<dbReference type="KEGG" id="llu:AKJ09_05179"/>
<proteinExistence type="predicted"/>
<sequence>MVAKGSTNARAATRLVATLGGPFALGTSGLSGWVILVQPQLRFGTNLLTPDLAAWRRERLPKVPDVGVIRVAPDWTCDVLSNTTRALDHERKVPVYAREGVRHVWLIDYGARRLEGLRLHGARYVSAGAWENDAIVKAEPFDETEIDLSVLWAR</sequence>
<evidence type="ECO:0000313" key="3">
    <source>
        <dbReference type="Proteomes" id="UP000064967"/>
    </source>
</evidence>
<dbReference type="Pfam" id="PF05685">
    <property type="entry name" value="Uma2"/>
    <property type="match status" value="1"/>
</dbReference>
<dbReference type="Gene3D" id="3.90.1570.10">
    <property type="entry name" value="tt1808, chain A"/>
    <property type="match status" value="1"/>
</dbReference>
<dbReference type="EMBL" id="CP012333">
    <property type="protein sequence ID" value="AKU98515.1"/>
    <property type="molecule type" value="Genomic_DNA"/>
</dbReference>
<accession>A0A0K1PYA7</accession>
<protein>
    <recommendedName>
        <fullName evidence="1">Putative restriction endonuclease domain-containing protein</fullName>
    </recommendedName>
</protein>
<dbReference type="InterPro" id="IPR011335">
    <property type="entry name" value="Restrct_endonuc-II-like"/>
</dbReference>
<dbReference type="AlphaFoldDB" id="A0A0K1PYA7"/>
<dbReference type="STRING" id="1391654.AKJ09_05179"/>